<accession>A0AAE0W0W0</accession>
<organism evidence="1 2">
    <name type="scientific">Potamilus streckersoni</name>
    <dbReference type="NCBI Taxonomy" id="2493646"/>
    <lineage>
        <taxon>Eukaryota</taxon>
        <taxon>Metazoa</taxon>
        <taxon>Spiralia</taxon>
        <taxon>Lophotrochozoa</taxon>
        <taxon>Mollusca</taxon>
        <taxon>Bivalvia</taxon>
        <taxon>Autobranchia</taxon>
        <taxon>Heteroconchia</taxon>
        <taxon>Palaeoheterodonta</taxon>
        <taxon>Unionida</taxon>
        <taxon>Unionoidea</taxon>
        <taxon>Unionidae</taxon>
        <taxon>Ambleminae</taxon>
        <taxon>Lampsilini</taxon>
        <taxon>Potamilus</taxon>
    </lineage>
</organism>
<reference evidence="1" key="2">
    <citation type="journal article" date="2021" name="Genome Biol. Evol.">
        <title>Developing a high-quality reference genome for a parasitic bivalve with doubly uniparental inheritance (Bivalvia: Unionida).</title>
        <authorList>
            <person name="Smith C.H."/>
        </authorList>
    </citation>
    <scope>NUCLEOTIDE SEQUENCE</scope>
    <source>
        <strain evidence="1">CHS0354</strain>
        <tissue evidence="1">Mantle</tissue>
    </source>
</reference>
<dbReference type="EMBL" id="JAEAOA010000682">
    <property type="protein sequence ID" value="KAK3597316.1"/>
    <property type="molecule type" value="Genomic_DNA"/>
</dbReference>
<gene>
    <name evidence="1" type="ORF">CHS0354_010951</name>
</gene>
<reference evidence="1" key="3">
    <citation type="submission" date="2023-05" db="EMBL/GenBank/DDBJ databases">
        <authorList>
            <person name="Smith C.H."/>
        </authorList>
    </citation>
    <scope>NUCLEOTIDE SEQUENCE</scope>
    <source>
        <strain evidence="1">CHS0354</strain>
        <tissue evidence="1">Mantle</tissue>
    </source>
</reference>
<reference evidence="1" key="1">
    <citation type="journal article" date="2021" name="Genome Biol. Evol.">
        <title>A High-Quality Reference Genome for a Parasitic Bivalve with Doubly Uniparental Inheritance (Bivalvia: Unionida).</title>
        <authorList>
            <person name="Smith C.H."/>
        </authorList>
    </citation>
    <scope>NUCLEOTIDE SEQUENCE</scope>
    <source>
        <strain evidence="1">CHS0354</strain>
    </source>
</reference>
<protein>
    <submittedName>
        <fullName evidence="1">Uncharacterized protein</fullName>
    </submittedName>
</protein>
<name>A0AAE0W0W0_9BIVA</name>
<dbReference type="Proteomes" id="UP001195483">
    <property type="component" value="Unassembled WGS sequence"/>
</dbReference>
<evidence type="ECO:0000313" key="2">
    <source>
        <dbReference type="Proteomes" id="UP001195483"/>
    </source>
</evidence>
<comment type="caution">
    <text evidence="1">The sequence shown here is derived from an EMBL/GenBank/DDBJ whole genome shotgun (WGS) entry which is preliminary data.</text>
</comment>
<keyword evidence="2" id="KW-1185">Reference proteome</keyword>
<evidence type="ECO:0000313" key="1">
    <source>
        <dbReference type="EMBL" id="KAK3597316.1"/>
    </source>
</evidence>
<proteinExistence type="predicted"/>
<dbReference type="AlphaFoldDB" id="A0AAE0W0W0"/>
<sequence>MAQCHMDIMSLDIMARTTCHADKMSVASKLAIPSSCEDDHVVSPNTDESHKTYFFHFSKPPPTSSSRDYNK</sequence>